<dbReference type="EMBL" id="CP036272">
    <property type="protein sequence ID" value="QDT58975.1"/>
    <property type="molecule type" value="Genomic_DNA"/>
</dbReference>
<dbReference type="GO" id="GO:0044781">
    <property type="term" value="P:bacterial-type flagellum organization"/>
    <property type="evidence" value="ECO:0007669"/>
    <property type="project" value="UniProtKB-KW"/>
</dbReference>
<reference evidence="6 7" key="1">
    <citation type="submission" date="2019-02" db="EMBL/GenBank/DDBJ databases">
        <title>Deep-cultivation of Planctomycetes and their phenomic and genomic characterization uncovers novel biology.</title>
        <authorList>
            <person name="Wiegand S."/>
            <person name="Jogler M."/>
            <person name="Boedeker C."/>
            <person name="Pinto D."/>
            <person name="Vollmers J."/>
            <person name="Rivas-Marin E."/>
            <person name="Kohn T."/>
            <person name="Peeters S.H."/>
            <person name="Heuer A."/>
            <person name="Rast P."/>
            <person name="Oberbeckmann S."/>
            <person name="Bunk B."/>
            <person name="Jeske O."/>
            <person name="Meyerdierks A."/>
            <person name="Storesund J.E."/>
            <person name="Kallscheuer N."/>
            <person name="Luecker S."/>
            <person name="Lage O.M."/>
            <person name="Pohl T."/>
            <person name="Merkel B.J."/>
            <person name="Hornburger P."/>
            <person name="Mueller R.-W."/>
            <person name="Bruemmer F."/>
            <person name="Labrenz M."/>
            <person name="Spormann A.M."/>
            <person name="Op den Camp H."/>
            <person name="Overmann J."/>
            <person name="Amann R."/>
            <person name="Jetten M.S.M."/>
            <person name="Mascher T."/>
            <person name="Medema M.H."/>
            <person name="Devos D.P."/>
            <person name="Kaster A.-K."/>
            <person name="Ovreas L."/>
            <person name="Rohde M."/>
            <person name="Galperin M.Y."/>
            <person name="Jogler C."/>
        </authorList>
    </citation>
    <scope>NUCLEOTIDE SEQUENCE [LARGE SCALE GENOMIC DNA]</scope>
    <source>
        <strain evidence="6 7">SV_7m_r</strain>
    </source>
</reference>
<comment type="subunit">
    <text evidence="4">Homodimer; the beta-strands of each monomer intercalate to form a hydrophobic core, while the alpha-helices form wings that extend away from the core.</text>
</comment>
<proteinExistence type="inferred from homology"/>
<dbReference type="GO" id="GO:0005829">
    <property type="term" value="C:cytosol"/>
    <property type="evidence" value="ECO:0007669"/>
    <property type="project" value="TreeGrafter"/>
</dbReference>
<feature type="region of interest" description="Disordered" evidence="5">
    <location>
        <begin position="74"/>
        <end position="191"/>
    </location>
</feature>
<keyword evidence="1 4" id="KW-0963">Cytoplasm</keyword>
<gene>
    <name evidence="4 6" type="primary">csrA</name>
    <name evidence="6" type="ORF">SV7mr_14770</name>
</gene>
<dbReference type="GO" id="GO:0045947">
    <property type="term" value="P:negative regulation of translational initiation"/>
    <property type="evidence" value="ECO:0007669"/>
    <property type="project" value="UniProtKB-UniRule"/>
</dbReference>
<keyword evidence="7" id="KW-1185">Reference proteome</keyword>
<dbReference type="PANTHER" id="PTHR34984:SF1">
    <property type="entry name" value="CARBON STORAGE REGULATOR"/>
    <property type="match status" value="1"/>
</dbReference>
<comment type="similarity">
    <text evidence="4">Belongs to the CsrA/RsmA family.</text>
</comment>
<dbReference type="InterPro" id="IPR003751">
    <property type="entry name" value="CsrA"/>
</dbReference>
<sequence>MLVLSRKTDQTIKIGDQITLTVVRLDSGRVRIGIDAPDEMKILRGEVLAKALDTAHAEAVNEAWQPGEREMPFAHPQVSLAEQRRKRERERERESGAFASPVLSASAAPLASRTQQSETLSSDVKGTSVTQGVPHASITGRSSAGIPAAVLAQRSGPDAASSATPVSAVRDVHRSQKESQAVRPSAFVSAT</sequence>
<comment type="function">
    <text evidence="4">A translational regulator that binds mRNA to regulate translation initiation and/or mRNA stability. Usually binds in the 5'-UTR at or near the Shine-Dalgarno sequence preventing ribosome-binding, thus repressing translation. Its main target seems to be the major flagellin gene, while its function is anatagonized by FliW.</text>
</comment>
<protein>
    <recommendedName>
        <fullName evidence="4">Translational regulator CsrA</fullName>
    </recommendedName>
</protein>
<evidence type="ECO:0000256" key="3">
    <source>
        <dbReference type="ARBA" id="ARBA00022884"/>
    </source>
</evidence>
<dbReference type="GO" id="GO:0006109">
    <property type="term" value="P:regulation of carbohydrate metabolic process"/>
    <property type="evidence" value="ECO:0007669"/>
    <property type="project" value="InterPro"/>
</dbReference>
<organism evidence="6 7">
    <name type="scientific">Stieleria bergensis</name>
    <dbReference type="NCBI Taxonomy" id="2528025"/>
    <lineage>
        <taxon>Bacteria</taxon>
        <taxon>Pseudomonadati</taxon>
        <taxon>Planctomycetota</taxon>
        <taxon>Planctomycetia</taxon>
        <taxon>Pirellulales</taxon>
        <taxon>Pirellulaceae</taxon>
        <taxon>Stieleria</taxon>
    </lineage>
</organism>
<keyword evidence="2 4" id="KW-0810">Translation regulation</keyword>
<dbReference type="RefSeq" id="WP_145270524.1">
    <property type="nucleotide sequence ID" value="NZ_CP036272.1"/>
</dbReference>
<dbReference type="GO" id="GO:0048027">
    <property type="term" value="F:mRNA 5'-UTR binding"/>
    <property type="evidence" value="ECO:0007669"/>
    <property type="project" value="UniProtKB-UniRule"/>
</dbReference>
<evidence type="ECO:0000256" key="1">
    <source>
        <dbReference type="ARBA" id="ARBA00022490"/>
    </source>
</evidence>
<keyword evidence="4" id="KW-0678">Repressor</keyword>
<evidence type="ECO:0000256" key="5">
    <source>
        <dbReference type="SAM" id="MobiDB-lite"/>
    </source>
</evidence>
<keyword evidence="4" id="KW-1005">Bacterial flagellum biogenesis</keyword>
<comment type="subcellular location">
    <subcellularLocation>
        <location evidence="4">Cytoplasm</location>
    </subcellularLocation>
</comment>
<evidence type="ECO:0000256" key="4">
    <source>
        <dbReference type="HAMAP-Rule" id="MF_00167"/>
    </source>
</evidence>
<dbReference type="Gene3D" id="2.60.40.4380">
    <property type="entry name" value="Translational regulator CsrA"/>
    <property type="match status" value="1"/>
</dbReference>
<evidence type="ECO:0000313" key="6">
    <source>
        <dbReference type="EMBL" id="QDT58975.1"/>
    </source>
</evidence>
<dbReference type="AlphaFoldDB" id="A0A517SS65"/>
<dbReference type="SUPFAM" id="SSF117130">
    <property type="entry name" value="CsrA-like"/>
    <property type="match status" value="1"/>
</dbReference>
<feature type="compositionally biased region" description="Low complexity" evidence="5">
    <location>
        <begin position="97"/>
        <end position="112"/>
    </location>
</feature>
<keyword evidence="3 4" id="KW-0694">RNA-binding</keyword>
<dbReference type="HAMAP" id="MF_00167">
    <property type="entry name" value="CsrA"/>
    <property type="match status" value="1"/>
</dbReference>
<feature type="compositionally biased region" description="Basic and acidic residues" evidence="5">
    <location>
        <begin position="82"/>
        <end position="95"/>
    </location>
</feature>
<dbReference type="Pfam" id="PF02599">
    <property type="entry name" value="CsrA"/>
    <property type="match status" value="1"/>
</dbReference>
<dbReference type="InterPro" id="IPR036107">
    <property type="entry name" value="CsrA_sf"/>
</dbReference>
<accession>A0A517SS65</accession>
<dbReference type="PANTHER" id="PTHR34984">
    <property type="entry name" value="CARBON STORAGE REGULATOR"/>
    <property type="match status" value="1"/>
</dbReference>
<evidence type="ECO:0000313" key="7">
    <source>
        <dbReference type="Proteomes" id="UP000315003"/>
    </source>
</evidence>
<evidence type="ECO:0000256" key="2">
    <source>
        <dbReference type="ARBA" id="ARBA00022845"/>
    </source>
</evidence>
<dbReference type="GO" id="GO:0006402">
    <property type="term" value="P:mRNA catabolic process"/>
    <property type="evidence" value="ECO:0007669"/>
    <property type="project" value="InterPro"/>
</dbReference>
<dbReference type="GO" id="GO:1902208">
    <property type="term" value="P:regulation of bacterial-type flagellum assembly"/>
    <property type="evidence" value="ECO:0007669"/>
    <property type="project" value="UniProtKB-UniRule"/>
</dbReference>
<dbReference type="Proteomes" id="UP000315003">
    <property type="component" value="Chromosome"/>
</dbReference>
<name>A0A517SS65_9BACT</name>
<feature type="compositionally biased region" description="Polar residues" evidence="5">
    <location>
        <begin position="113"/>
        <end position="131"/>
    </location>
</feature>
<dbReference type="OrthoDB" id="289081at2"/>